<evidence type="ECO:0000256" key="8">
    <source>
        <dbReference type="ARBA" id="ARBA00023224"/>
    </source>
</evidence>
<dbReference type="EMBL" id="MF459556">
    <property type="protein sequence ID" value="AWO67312.1"/>
    <property type="molecule type" value="mRNA"/>
</dbReference>
<organism evidence="12">
    <name type="scientific">Clytia hemisphaerica</name>
    <dbReference type="NCBI Taxonomy" id="252671"/>
    <lineage>
        <taxon>Eukaryota</taxon>
        <taxon>Metazoa</taxon>
        <taxon>Cnidaria</taxon>
        <taxon>Hydrozoa</taxon>
        <taxon>Hydroidolina</taxon>
        <taxon>Leptothecata</taxon>
        <taxon>Obeliida</taxon>
        <taxon>Clytiidae</taxon>
        <taxon>Clytia</taxon>
    </lineage>
</organism>
<evidence type="ECO:0000256" key="3">
    <source>
        <dbReference type="ARBA" id="ARBA00022692"/>
    </source>
</evidence>
<comment type="similarity">
    <text evidence="9">Belongs to the G-protein coupled receptor 1 family.</text>
</comment>
<feature type="transmembrane region" description="Helical" evidence="10">
    <location>
        <begin position="404"/>
        <end position="428"/>
    </location>
</feature>
<feature type="transmembrane region" description="Helical" evidence="10">
    <location>
        <begin position="155"/>
        <end position="180"/>
    </location>
</feature>
<evidence type="ECO:0000256" key="6">
    <source>
        <dbReference type="ARBA" id="ARBA00023136"/>
    </source>
</evidence>
<dbReference type="PROSITE" id="PS00237">
    <property type="entry name" value="G_PROTEIN_RECEP_F1_1"/>
    <property type="match status" value="1"/>
</dbReference>
<dbReference type="GO" id="GO:0004930">
    <property type="term" value="F:G protein-coupled receptor activity"/>
    <property type="evidence" value="ECO:0007669"/>
    <property type="project" value="UniProtKB-KW"/>
</dbReference>
<evidence type="ECO:0000256" key="5">
    <source>
        <dbReference type="ARBA" id="ARBA00023040"/>
    </source>
</evidence>
<keyword evidence="3 9" id="KW-0812">Transmembrane</keyword>
<evidence type="ECO:0000256" key="2">
    <source>
        <dbReference type="ARBA" id="ARBA00022475"/>
    </source>
</evidence>
<name>A0A4P2T102_9CNID</name>
<dbReference type="GO" id="GO:0005886">
    <property type="term" value="C:plasma membrane"/>
    <property type="evidence" value="ECO:0007669"/>
    <property type="project" value="UniProtKB-SubCell"/>
</dbReference>
<feature type="transmembrane region" description="Helical" evidence="10">
    <location>
        <begin position="241"/>
        <end position="263"/>
    </location>
</feature>
<evidence type="ECO:0000256" key="4">
    <source>
        <dbReference type="ARBA" id="ARBA00022989"/>
    </source>
</evidence>
<feature type="transmembrane region" description="Helical" evidence="10">
    <location>
        <begin position="201"/>
        <end position="221"/>
    </location>
</feature>
<keyword evidence="6 10" id="KW-0472">Membrane</keyword>
<feature type="transmembrane region" description="Helical" evidence="10">
    <location>
        <begin position="368"/>
        <end position="392"/>
    </location>
</feature>
<proteinExistence type="evidence at transcript level"/>
<feature type="transmembrane region" description="Helical" evidence="10">
    <location>
        <begin position="80"/>
        <end position="104"/>
    </location>
</feature>
<evidence type="ECO:0000256" key="10">
    <source>
        <dbReference type="SAM" id="Phobius"/>
    </source>
</evidence>
<keyword evidence="5 9" id="KW-0297">G-protein coupled receptor</keyword>
<comment type="subcellular location">
    <subcellularLocation>
        <location evidence="1">Cell membrane</location>
        <topology evidence="1">Multi-pass membrane protein</topology>
    </subcellularLocation>
</comment>
<keyword evidence="8 9" id="KW-0807">Transducer</keyword>
<feature type="domain" description="G-protein coupled receptors family 1 profile" evidence="11">
    <location>
        <begin position="95"/>
        <end position="425"/>
    </location>
</feature>
<dbReference type="PRINTS" id="PR00237">
    <property type="entry name" value="GPCRRHODOPSN"/>
</dbReference>
<dbReference type="InterPro" id="IPR017452">
    <property type="entry name" value="GPCR_Rhodpsn_7TM"/>
</dbReference>
<evidence type="ECO:0000313" key="12">
    <source>
        <dbReference type="EMBL" id="AWO67312.1"/>
    </source>
</evidence>
<evidence type="ECO:0000256" key="7">
    <source>
        <dbReference type="ARBA" id="ARBA00023170"/>
    </source>
</evidence>
<keyword evidence="2" id="KW-1003">Cell membrane</keyword>
<protein>
    <submittedName>
        <fullName evidence="12">GPCR6</fullName>
    </submittedName>
</protein>
<dbReference type="SMART" id="SM01381">
    <property type="entry name" value="7TM_GPCR_Srsx"/>
    <property type="match status" value="1"/>
</dbReference>
<evidence type="ECO:0000259" key="11">
    <source>
        <dbReference type="PROSITE" id="PS50262"/>
    </source>
</evidence>
<evidence type="ECO:0000256" key="9">
    <source>
        <dbReference type="RuleBase" id="RU000688"/>
    </source>
</evidence>
<dbReference type="AlphaFoldDB" id="A0A4P2T102"/>
<dbReference type="Pfam" id="PF00001">
    <property type="entry name" value="7tm_1"/>
    <property type="match status" value="1"/>
</dbReference>
<feature type="transmembrane region" description="Helical" evidence="10">
    <location>
        <begin position="116"/>
        <end position="135"/>
    </location>
</feature>
<accession>A0A4P2T102</accession>
<dbReference type="PANTHER" id="PTHR24248">
    <property type="entry name" value="ADRENERGIC RECEPTOR-RELATED G-PROTEIN COUPLED RECEPTOR"/>
    <property type="match status" value="1"/>
</dbReference>
<sequence length="467" mass="53848">MVNANATRIFCCVQHHIQNFQKLKEKVDLYNITNDCFPRGIPSSLRQKYLRFLMSNNDSIPGNIHCNDEEVIHDDSASQILLALWTTMMTVTICGNSLLIAAILKSKSLRQTITNLLVLSLAFSDLCVALFILPFKLNRAYYDMKFTLGIDWCRFYITADNIFFTISITNLFVISLDRYIALIYPYKYPNLVVKTWYKRTIVMVWLYGFFWGSITNLNWISTPSSMVHVDDNVCVINANKYYVVSVFLIVFFIPVLIMGFIYIRMIFLARKHALAIKAVSKTYLNELSSPKIEHIALKEPEKNLTSERNNLCTGLHLKVPTCHSPLMALRSKQAGDDLGRSGSITSHTRTHSPMQEYRKSIFRASKTVVVIYGTFLIAWSPVCVISLLISLWPECLAAKQQSYWHFHIFIEVFPFLSSMFNPFIYGIMNRKYRNAIRSILESYHLLKTKQIQKNHSHSPSLYVSTTL</sequence>
<reference evidence="12" key="1">
    <citation type="submission" date="2017-07" db="EMBL/GenBank/DDBJ databases">
        <title>Deorphanization and gene knockout of a Cnidarian oocyte maturation hormone receptor uncovers a GPCR super-family regulating animal reproduction.</title>
        <authorList>
            <person name="Quiroga Artigas G."/>
            <person name="Lapebie P."/>
            <person name="Leclere L."/>
            <person name="Bauknecht P."/>
            <person name="Momose T."/>
            <person name="Jekely G."/>
            <person name="Houliston E."/>
        </authorList>
    </citation>
    <scope>NUCLEOTIDE SEQUENCE</scope>
    <source>
        <tissue evidence="12">Oocyte</tissue>
    </source>
</reference>
<dbReference type="Gene3D" id="1.20.1070.10">
    <property type="entry name" value="Rhodopsin 7-helix transmembrane proteins"/>
    <property type="match status" value="1"/>
</dbReference>
<dbReference type="PROSITE" id="PS50262">
    <property type="entry name" value="G_PROTEIN_RECEP_F1_2"/>
    <property type="match status" value="1"/>
</dbReference>
<dbReference type="SUPFAM" id="SSF81321">
    <property type="entry name" value="Family A G protein-coupled receptor-like"/>
    <property type="match status" value="1"/>
</dbReference>
<dbReference type="InterPro" id="IPR000276">
    <property type="entry name" value="GPCR_Rhodpsn"/>
</dbReference>
<evidence type="ECO:0000256" key="1">
    <source>
        <dbReference type="ARBA" id="ARBA00004651"/>
    </source>
</evidence>
<keyword evidence="4 10" id="KW-1133">Transmembrane helix</keyword>
<keyword evidence="7 9" id="KW-0675">Receptor</keyword>